<comment type="similarity">
    <text evidence="1 5">Belongs to the iron/ascorbate-dependent oxidoreductase family.</text>
</comment>
<gene>
    <name evidence="7" type="ORF">AN1_LOCUS14975</name>
</gene>
<evidence type="ECO:0000256" key="1">
    <source>
        <dbReference type="ARBA" id="ARBA00008056"/>
    </source>
</evidence>
<keyword evidence="3 5" id="KW-0560">Oxidoreductase</keyword>
<sequence length="312" mass="35424">MENKTQEEASTIKVSSLTCIDLANPNFQQSAVSLKQACLDCGFFYVTNHGISEELKDEAFEQSKKFFALPLEEKMKVLRNEKHRGYSPVLDQILDPENQVDGDYKESFFIGIEVVLPGWRATMEKYHQEALRVCKAIARLLALALDLDTNYFDKPEMLGNPIAVMRLLRYEGMSDPLKGIFGCGAHSDYGMLTLLATDSVTGLQICKDKDVKPRKWEYVPSIKGAYIVNLGDLLERWSNGIFKSTLHRVLGNGQDRYSIPFFIEPSHDCLVECLPTCQSENNLPKYPAIKCSTFLTQRYQQSHVNLSIYKQP</sequence>
<dbReference type="InterPro" id="IPR026992">
    <property type="entry name" value="DIOX_N"/>
</dbReference>
<evidence type="ECO:0000259" key="6">
    <source>
        <dbReference type="PROSITE" id="PS51471"/>
    </source>
</evidence>
<dbReference type="PRINTS" id="PR00682">
    <property type="entry name" value="IPNSYNTHASE"/>
</dbReference>
<dbReference type="InterPro" id="IPR005123">
    <property type="entry name" value="Oxoglu/Fe-dep_dioxygenase_dom"/>
</dbReference>
<keyword evidence="4 5" id="KW-0408">Iron</keyword>
<proteinExistence type="inferred from homology"/>
<evidence type="ECO:0000313" key="8">
    <source>
        <dbReference type="Proteomes" id="UP000426265"/>
    </source>
</evidence>
<evidence type="ECO:0000256" key="4">
    <source>
        <dbReference type="ARBA" id="ARBA00023004"/>
    </source>
</evidence>
<dbReference type="GO" id="GO:0051213">
    <property type="term" value="F:dioxygenase activity"/>
    <property type="evidence" value="ECO:0007669"/>
    <property type="project" value="UniProtKB-ARBA"/>
</dbReference>
<dbReference type="GO" id="GO:0046872">
    <property type="term" value="F:metal ion binding"/>
    <property type="evidence" value="ECO:0007669"/>
    <property type="project" value="UniProtKB-KW"/>
</dbReference>
<dbReference type="AlphaFoldDB" id="A0A654FDA7"/>
<accession>A0A654FDA7</accession>
<protein>
    <recommendedName>
        <fullName evidence="6">Fe2OG dioxygenase domain-containing protein</fullName>
    </recommendedName>
</protein>
<evidence type="ECO:0000256" key="3">
    <source>
        <dbReference type="ARBA" id="ARBA00023002"/>
    </source>
</evidence>
<feature type="domain" description="Fe2OG dioxygenase" evidence="6">
    <location>
        <begin position="161"/>
        <end position="265"/>
    </location>
</feature>
<dbReference type="Pfam" id="PF14226">
    <property type="entry name" value="DIOX_N"/>
    <property type="match status" value="1"/>
</dbReference>
<dbReference type="PANTHER" id="PTHR10209:SF728">
    <property type="entry name" value="2-OXOGLUTARATE (2OG) AND FE(II)-DEPENDENT OXYGENASE SUPERFAMILY PROTEIN"/>
    <property type="match status" value="1"/>
</dbReference>
<dbReference type="SUPFAM" id="SSF51197">
    <property type="entry name" value="Clavaminate synthase-like"/>
    <property type="match status" value="1"/>
</dbReference>
<evidence type="ECO:0000256" key="5">
    <source>
        <dbReference type="RuleBase" id="RU003682"/>
    </source>
</evidence>
<name>A0A654FDA7_ARATH</name>
<organism evidence="7 8">
    <name type="scientific">Arabidopsis thaliana</name>
    <name type="common">Mouse-ear cress</name>
    <dbReference type="NCBI Taxonomy" id="3702"/>
    <lineage>
        <taxon>Eukaryota</taxon>
        <taxon>Viridiplantae</taxon>
        <taxon>Streptophyta</taxon>
        <taxon>Embryophyta</taxon>
        <taxon>Tracheophyta</taxon>
        <taxon>Spermatophyta</taxon>
        <taxon>Magnoliopsida</taxon>
        <taxon>eudicotyledons</taxon>
        <taxon>Gunneridae</taxon>
        <taxon>Pentapetalae</taxon>
        <taxon>rosids</taxon>
        <taxon>malvids</taxon>
        <taxon>Brassicales</taxon>
        <taxon>Brassicaceae</taxon>
        <taxon>Camelineae</taxon>
        <taxon>Arabidopsis</taxon>
    </lineage>
</organism>
<evidence type="ECO:0000313" key="7">
    <source>
        <dbReference type="EMBL" id="VYS59537.1"/>
    </source>
</evidence>
<dbReference type="Proteomes" id="UP000426265">
    <property type="component" value="Unassembled WGS sequence"/>
</dbReference>
<dbReference type="PANTHER" id="PTHR10209">
    <property type="entry name" value="OXIDOREDUCTASE, 2OG-FE II OXYGENASE FAMILY PROTEIN"/>
    <property type="match status" value="1"/>
</dbReference>
<dbReference type="Gene3D" id="2.60.120.330">
    <property type="entry name" value="B-lactam Antibiotic, Isopenicillin N Synthase, Chain"/>
    <property type="match status" value="1"/>
</dbReference>
<dbReference type="FunFam" id="2.60.120.330:FF:000006">
    <property type="entry name" value="2-oxoglutarate-Fe(II) type oxidoreductase hxnY"/>
    <property type="match status" value="1"/>
</dbReference>
<dbReference type="ExpressionAtlas" id="A0A654FDA7">
    <property type="expression patterns" value="baseline and differential"/>
</dbReference>
<dbReference type="InterPro" id="IPR027443">
    <property type="entry name" value="IPNS-like_sf"/>
</dbReference>
<dbReference type="EMBL" id="CACRSJ010000106">
    <property type="protein sequence ID" value="VYS59537.1"/>
    <property type="molecule type" value="Genomic_DNA"/>
</dbReference>
<keyword evidence="2 5" id="KW-0479">Metal-binding</keyword>
<dbReference type="Pfam" id="PF03171">
    <property type="entry name" value="2OG-FeII_Oxy"/>
    <property type="match status" value="1"/>
</dbReference>
<dbReference type="PROSITE" id="PS51471">
    <property type="entry name" value="FE2OG_OXY"/>
    <property type="match status" value="1"/>
</dbReference>
<reference evidence="7 8" key="1">
    <citation type="submission" date="2019-11" db="EMBL/GenBank/DDBJ databases">
        <authorList>
            <person name="Jiao W.-B."/>
            <person name="Schneeberger K."/>
        </authorList>
    </citation>
    <scope>NUCLEOTIDE SEQUENCE [LARGE SCALE GENOMIC DNA]</scope>
    <source>
        <strain evidence="8">cv. An-1</strain>
    </source>
</reference>
<dbReference type="InterPro" id="IPR044861">
    <property type="entry name" value="IPNS-like_FE2OG_OXY"/>
</dbReference>
<evidence type="ECO:0000256" key="2">
    <source>
        <dbReference type="ARBA" id="ARBA00022723"/>
    </source>
</evidence>